<dbReference type="CDD" id="cd10449">
    <property type="entry name" value="GIY-YIG_SLX1_like"/>
    <property type="match status" value="1"/>
</dbReference>
<dbReference type="HOGENOM" id="CLU_135650_6_0_10"/>
<evidence type="ECO:0000256" key="1">
    <source>
        <dbReference type="ARBA" id="ARBA00007435"/>
    </source>
</evidence>
<gene>
    <name evidence="3" type="ordered locus">Cycma_2448</name>
</gene>
<name>G0IUW6_CYCMS</name>
<dbReference type="PANTHER" id="PTHR34477:SF5">
    <property type="entry name" value="BSL5627 PROTEIN"/>
    <property type="match status" value="1"/>
</dbReference>
<keyword evidence="4" id="KW-1185">Reference proteome</keyword>
<dbReference type="PANTHER" id="PTHR34477">
    <property type="entry name" value="UPF0213 PROTEIN YHBQ"/>
    <property type="match status" value="1"/>
</dbReference>
<dbReference type="KEGG" id="cmr:Cycma_2448"/>
<dbReference type="InterPro" id="IPR000305">
    <property type="entry name" value="GIY-YIG_endonuc"/>
</dbReference>
<organism evidence="3 4">
    <name type="scientific">Cyclobacterium marinum (strain ATCC 25205 / DSM 745 / LMG 13164 / NCIMB 1802)</name>
    <name type="common">Flectobacillus marinus</name>
    <dbReference type="NCBI Taxonomy" id="880070"/>
    <lineage>
        <taxon>Bacteria</taxon>
        <taxon>Pseudomonadati</taxon>
        <taxon>Bacteroidota</taxon>
        <taxon>Cytophagia</taxon>
        <taxon>Cytophagales</taxon>
        <taxon>Cyclobacteriaceae</taxon>
        <taxon>Cyclobacterium</taxon>
    </lineage>
</organism>
<dbReference type="Pfam" id="PF01541">
    <property type="entry name" value="GIY-YIG"/>
    <property type="match status" value="1"/>
</dbReference>
<evidence type="ECO:0000313" key="3">
    <source>
        <dbReference type="EMBL" id="AEL26190.1"/>
    </source>
</evidence>
<protein>
    <submittedName>
        <fullName evidence="3">Excinuclease ABC C subunit domain protein</fullName>
    </submittedName>
</protein>
<feature type="domain" description="GIY-YIG" evidence="2">
    <location>
        <begin position="34"/>
        <end position="112"/>
    </location>
</feature>
<dbReference type="PROSITE" id="PS50164">
    <property type="entry name" value="GIY_YIG"/>
    <property type="match status" value="1"/>
</dbReference>
<dbReference type="EMBL" id="CP002955">
    <property type="protein sequence ID" value="AEL26190.1"/>
    <property type="molecule type" value="Genomic_DNA"/>
</dbReference>
<reference evidence="4" key="1">
    <citation type="submission" date="2011-07" db="EMBL/GenBank/DDBJ databases">
        <title>The complete genome of Cyclobacterium marinum DSM 745.</title>
        <authorList>
            <person name="Lucas S."/>
            <person name="Han J."/>
            <person name="Lapidus A."/>
            <person name="Bruce D."/>
            <person name="Goodwin L."/>
            <person name="Pitluck S."/>
            <person name="Peters L."/>
            <person name="Kyrpides N."/>
            <person name="Mavromatis K."/>
            <person name="Ivanova N."/>
            <person name="Ovchinnikova G."/>
            <person name="Chertkov O."/>
            <person name="Detter J.C."/>
            <person name="Tapia R."/>
            <person name="Han C."/>
            <person name="Land M."/>
            <person name="Hauser L."/>
            <person name="Markowitz V."/>
            <person name="Cheng J.-F."/>
            <person name="Hugenholtz P."/>
            <person name="Woyke T."/>
            <person name="Wu D."/>
            <person name="Tindall B."/>
            <person name="Schuetze A."/>
            <person name="Brambilla E."/>
            <person name="Klenk H.-P."/>
            <person name="Eisen J.A."/>
        </authorList>
    </citation>
    <scope>NUCLEOTIDE SEQUENCE [LARGE SCALE GENOMIC DNA]</scope>
    <source>
        <strain evidence="4">ATCC 25205 / DSM 745 / LMG 13164 / NCIMB 1802</strain>
    </source>
</reference>
<dbReference type="Proteomes" id="UP000001635">
    <property type="component" value="Chromosome"/>
</dbReference>
<comment type="similarity">
    <text evidence="1">Belongs to the UPF0213 family.</text>
</comment>
<accession>G0IUW6</accession>
<proteinExistence type="inferred from homology"/>
<dbReference type="eggNOG" id="COG2827">
    <property type="taxonomic scope" value="Bacteria"/>
</dbReference>
<dbReference type="InterPro" id="IPR050190">
    <property type="entry name" value="UPF0213_domain"/>
</dbReference>
<sequence>MTFDSEHSDLHRKGRGFESLNSHHKPFRRLFLFMHCHFYILFSKCKNRYYIGATCDELKERVRRHNSNHKKGFTGTVNDWELVYSEDFKSKEEAFSREREVKKWKSRKKIETLISST</sequence>
<evidence type="ECO:0000259" key="2">
    <source>
        <dbReference type="PROSITE" id="PS50164"/>
    </source>
</evidence>
<dbReference type="Gene3D" id="3.40.1440.10">
    <property type="entry name" value="GIY-YIG endonuclease"/>
    <property type="match status" value="1"/>
</dbReference>
<evidence type="ECO:0000313" key="4">
    <source>
        <dbReference type="Proteomes" id="UP000001635"/>
    </source>
</evidence>
<dbReference type="InterPro" id="IPR035901">
    <property type="entry name" value="GIY-YIG_endonuc_sf"/>
</dbReference>
<dbReference type="SUPFAM" id="SSF82771">
    <property type="entry name" value="GIY-YIG endonuclease"/>
    <property type="match status" value="1"/>
</dbReference>
<dbReference type="AlphaFoldDB" id="G0IUW6"/>
<dbReference type="STRING" id="880070.Cycma_2448"/>